<dbReference type="Pfam" id="PF07784">
    <property type="entry name" value="DUF1622"/>
    <property type="match status" value="1"/>
</dbReference>
<dbReference type="InterPro" id="IPR012427">
    <property type="entry name" value="DUF1622"/>
</dbReference>
<dbReference type="AlphaFoldDB" id="A0A174TVU5"/>
<keyword evidence="1" id="KW-0472">Membrane</keyword>
<keyword evidence="1" id="KW-1133">Transmembrane helix</keyword>
<accession>A0A174TVU5</accession>
<evidence type="ECO:0000313" key="3">
    <source>
        <dbReference type="Proteomes" id="UP000095563"/>
    </source>
</evidence>
<keyword evidence="1" id="KW-0812">Transmembrane</keyword>
<dbReference type="Proteomes" id="UP000095563">
    <property type="component" value="Unassembled WGS sequence"/>
</dbReference>
<sequence>MDLKHILELVIYILNILSIIIIIWGVVLAFIAFIKSELSSHNRVNAIENNNIIKNHLGSYILFGLEILIGADIIESILNPTINDMIILASIVIIRTFISYFLNKEMESKKNRDCR</sequence>
<evidence type="ECO:0000313" key="2">
    <source>
        <dbReference type="EMBL" id="CUQ11530.1"/>
    </source>
</evidence>
<organism evidence="2 3">
    <name type="scientific">Clostridium baratii</name>
    <dbReference type="NCBI Taxonomy" id="1561"/>
    <lineage>
        <taxon>Bacteria</taxon>
        <taxon>Bacillati</taxon>
        <taxon>Bacillota</taxon>
        <taxon>Clostridia</taxon>
        <taxon>Eubacteriales</taxon>
        <taxon>Clostridiaceae</taxon>
        <taxon>Clostridium</taxon>
    </lineage>
</organism>
<feature type="transmembrane region" description="Helical" evidence="1">
    <location>
        <begin position="55"/>
        <end position="74"/>
    </location>
</feature>
<gene>
    <name evidence="2" type="ORF">ERS852568_01968</name>
</gene>
<feature type="transmembrane region" description="Helical" evidence="1">
    <location>
        <begin position="12"/>
        <end position="34"/>
    </location>
</feature>
<name>A0A174TVU5_9CLOT</name>
<dbReference type="PANTHER" id="PTHR38468">
    <property type="entry name" value="SLL0939 PROTEIN"/>
    <property type="match status" value="1"/>
</dbReference>
<dbReference type="EMBL" id="CZBO01000003">
    <property type="protein sequence ID" value="CUQ11530.1"/>
    <property type="molecule type" value="Genomic_DNA"/>
</dbReference>
<protein>
    <submittedName>
        <fullName evidence="2">Protein of uncharacterized function (DUF1622)</fullName>
    </submittedName>
</protein>
<feature type="transmembrane region" description="Helical" evidence="1">
    <location>
        <begin position="86"/>
        <end position="102"/>
    </location>
</feature>
<reference evidence="2 3" key="1">
    <citation type="submission" date="2015-09" db="EMBL/GenBank/DDBJ databases">
        <authorList>
            <consortium name="Pathogen Informatics"/>
        </authorList>
    </citation>
    <scope>NUCLEOTIDE SEQUENCE [LARGE SCALE GENOMIC DNA]</scope>
    <source>
        <strain evidence="2 3">2789STDY5834956</strain>
    </source>
</reference>
<evidence type="ECO:0000256" key="1">
    <source>
        <dbReference type="SAM" id="Phobius"/>
    </source>
</evidence>
<dbReference type="RefSeq" id="WP_055207825.1">
    <property type="nucleotide sequence ID" value="NZ_CZBO01000003.1"/>
</dbReference>
<proteinExistence type="predicted"/>
<dbReference type="PANTHER" id="PTHR38468:SF1">
    <property type="entry name" value="SLL0939 PROTEIN"/>
    <property type="match status" value="1"/>
</dbReference>